<evidence type="ECO:0000313" key="1">
    <source>
        <dbReference type="EMBL" id="MCE3052063.1"/>
    </source>
</evidence>
<protein>
    <submittedName>
        <fullName evidence="1">Uncharacterized protein</fullName>
    </submittedName>
</protein>
<proteinExistence type="predicted"/>
<reference evidence="1 2" key="1">
    <citation type="journal article" date="2021" name="BMC Genomics">
        <title>Datura genome reveals duplications of psychoactive alkaloid biosynthetic genes and high mutation rate following tissue culture.</title>
        <authorList>
            <person name="Rajewski A."/>
            <person name="Carter-House D."/>
            <person name="Stajich J."/>
            <person name="Litt A."/>
        </authorList>
    </citation>
    <scope>NUCLEOTIDE SEQUENCE [LARGE SCALE GENOMIC DNA]</scope>
    <source>
        <strain evidence="1">AR-01</strain>
    </source>
</reference>
<organism evidence="1 2">
    <name type="scientific">Datura stramonium</name>
    <name type="common">Jimsonweed</name>
    <name type="synonym">Common thornapple</name>
    <dbReference type="NCBI Taxonomy" id="4076"/>
    <lineage>
        <taxon>Eukaryota</taxon>
        <taxon>Viridiplantae</taxon>
        <taxon>Streptophyta</taxon>
        <taxon>Embryophyta</taxon>
        <taxon>Tracheophyta</taxon>
        <taxon>Spermatophyta</taxon>
        <taxon>Magnoliopsida</taxon>
        <taxon>eudicotyledons</taxon>
        <taxon>Gunneridae</taxon>
        <taxon>Pentapetalae</taxon>
        <taxon>asterids</taxon>
        <taxon>lamiids</taxon>
        <taxon>Solanales</taxon>
        <taxon>Solanaceae</taxon>
        <taxon>Solanoideae</taxon>
        <taxon>Datureae</taxon>
        <taxon>Datura</taxon>
    </lineage>
</organism>
<feature type="non-terminal residue" evidence="1">
    <location>
        <position position="1"/>
    </location>
</feature>
<dbReference type="Proteomes" id="UP000823775">
    <property type="component" value="Unassembled WGS sequence"/>
</dbReference>
<keyword evidence="2" id="KW-1185">Reference proteome</keyword>
<gene>
    <name evidence="1" type="ORF">HAX54_051494</name>
</gene>
<comment type="caution">
    <text evidence="1">The sequence shown here is derived from an EMBL/GenBank/DDBJ whole genome shotgun (WGS) entry which is preliminary data.</text>
</comment>
<accession>A0ABS8WMH6</accession>
<name>A0ABS8WMH6_DATST</name>
<sequence length="64" mass="7258">LEGIYEVVVGARRAVTLCKARSMHRLSGTVRRPWRRPLAPTSYSLESIPSRFIPRAFFSYASCS</sequence>
<dbReference type="EMBL" id="JACEIK010009183">
    <property type="protein sequence ID" value="MCE3052063.1"/>
    <property type="molecule type" value="Genomic_DNA"/>
</dbReference>
<evidence type="ECO:0000313" key="2">
    <source>
        <dbReference type="Proteomes" id="UP000823775"/>
    </source>
</evidence>